<feature type="compositionally biased region" description="Basic and acidic residues" evidence="4">
    <location>
        <begin position="78"/>
        <end position="90"/>
    </location>
</feature>
<dbReference type="PANTHER" id="PTHR11527">
    <property type="entry name" value="HEAT-SHOCK PROTEIN 20 FAMILY MEMBER"/>
    <property type="match status" value="1"/>
</dbReference>
<gene>
    <name evidence="6" type="ORF">FCC1311_027422</name>
</gene>
<comment type="similarity">
    <text evidence="2 3">Belongs to the small heat shock protein (HSP20) family.</text>
</comment>
<feature type="compositionally biased region" description="Basic and acidic residues" evidence="4">
    <location>
        <begin position="105"/>
        <end position="118"/>
    </location>
</feature>
<dbReference type="PROSITE" id="PS01031">
    <property type="entry name" value="SHSP"/>
    <property type="match status" value="1"/>
</dbReference>
<evidence type="ECO:0000313" key="6">
    <source>
        <dbReference type="EMBL" id="GBG26521.1"/>
    </source>
</evidence>
<evidence type="ECO:0000256" key="4">
    <source>
        <dbReference type="SAM" id="MobiDB-lite"/>
    </source>
</evidence>
<evidence type="ECO:0000256" key="2">
    <source>
        <dbReference type="PROSITE-ProRule" id="PRU00285"/>
    </source>
</evidence>
<dbReference type="AlphaFoldDB" id="A0A2R5GE68"/>
<evidence type="ECO:0000313" key="7">
    <source>
        <dbReference type="Proteomes" id="UP000241890"/>
    </source>
</evidence>
<accession>A0A2R5GE68</accession>
<dbReference type="OrthoDB" id="1245404at2759"/>
<feature type="region of interest" description="Disordered" evidence="4">
    <location>
        <begin position="72"/>
        <end position="147"/>
    </location>
</feature>
<keyword evidence="7" id="KW-1185">Reference proteome</keyword>
<sequence length="186" mass="20494">MIYLRGGDPITMALNELDRVNRGSCKQRPNAAGFPIDVSETKDKYTVSCDLPGVNKDDVKLDLEQRTLSISIVQPQKQKTEAAKDKKQDDTQDVDEASAPSSPTHEAKESDDHAETKQEAAPTEPAQAKRQATTFLLRERTAPRGGRKLEFESELDAEHISATFTNGVLEISVPKKQPVVHKISIA</sequence>
<evidence type="ECO:0000256" key="1">
    <source>
        <dbReference type="ARBA" id="ARBA00023016"/>
    </source>
</evidence>
<dbReference type="InParanoid" id="A0A2R5GE68"/>
<dbReference type="InterPro" id="IPR008978">
    <property type="entry name" value="HSP20-like_chaperone"/>
</dbReference>
<comment type="caution">
    <text evidence="6">The sequence shown here is derived from an EMBL/GenBank/DDBJ whole genome shotgun (WGS) entry which is preliminary data.</text>
</comment>
<dbReference type="Proteomes" id="UP000241890">
    <property type="component" value="Unassembled WGS sequence"/>
</dbReference>
<dbReference type="EMBL" id="BEYU01000021">
    <property type="protein sequence ID" value="GBG26521.1"/>
    <property type="molecule type" value="Genomic_DNA"/>
</dbReference>
<dbReference type="SUPFAM" id="SSF49764">
    <property type="entry name" value="HSP20-like chaperones"/>
    <property type="match status" value="1"/>
</dbReference>
<organism evidence="6 7">
    <name type="scientific">Hondaea fermentalgiana</name>
    <dbReference type="NCBI Taxonomy" id="2315210"/>
    <lineage>
        <taxon>Eukaryota</taxon>
        <taxon>Sar</taxon>
        <taxon>Stramenopiles</taxon>
        <taxon>Bigyra</taxon>
        <taxon>Labyrinthulomycetes</taxon>
        <taxon>Thraustochytrida</taxon>
        <taxon>Thraustochytriidae</taxon>
        <taxon>Hondaea</taxon>
    </lineage>
</organism>
<evidence type="ECO:0000256" key="3">
    <source>
        <dbReference type="RuleBase" id="RU003616"/>
    </source>
</evidence>
<keyword evidence="1 6" id="KW-0346">Stress response</keyword>
<dbReference type="Gene3D" id="2.60.40.790">
    <property type="match status" value="1"/>
</dbReference>
<feature type="compositionally biased region" description="Basic and acidic residues" evidence="4">
    <location>
        <begin position="137"/>
        <end position="147"/>
    </location>
</feature>
<feature type="domain" description="SHSP" evidence="5">
    <location>
        <begin position="27"/>
        <end position="186"/>
    </location>
</feature>
<dbReference type="Pfam" id="PF00011">
    <property type="entry name" value="HSP20"/>
    <property type="match status" value="2"/>
</dbReference>
<protein>
    <submittedName>
        <fullName evidence="6">Heat shock protein 16</fullName>
    </submittedName>
</protein>
<reference evidence="6 7" key="1">
    <citation type="submission" date="2017-12" db="EMBL/GenBank/DDBJ databases">
        <title>Sequencing, de novo assembly and annotation of complete genome of a new Thraustochytrid species, strain FCC1311.</title>
        <authorList>
            <person name="Sedici K."/>
            <person name="Godart F."/>
            <person name="Aiese Cigliano R."/>
            <person name="Sanseverino W."/>
            <person name="Barakat M."/>
            <person name="Ortet P."/>
            <person name="Marechal E."/>
            <person name="Cagnac O."/>
            <person name="Amato A."/>
        </authorList>
    </citation>
    <scope>NUCLEOTIDE SEQUENCE [LARGE SCALE GENOMIC DNA]</scope>
</reference>
<evidence type="ECO:0000259" key="5">
    <source>
        <dbReference type="PROSITE" id="PS01031"/>
    </source>
</evidence>
<dbReference type="InterPro" id="IPR031107">
    <property type="entry name" value="Small_HSP"/>
</dbReference>
<name>A0A2R5GE68_9STRA</name>
<dbReference type="InterPro" id="IPR002068">
    <property type="entry name" value="A-crystallin/Hsp20_dom"/>
</dbReference>
<proteinExistence type="inferred from homology"/>